<dbReference type="VEuPathDB" id="VectorBase:CSON008756"/>
<protein>
    <submittedName>
        <fullName evidence="1">CSON008756 protein</fullName>
    </submittedName>
</protein>
<sequence length="526" mass="61145">MISLSKRTIFAFKKHTSKYVTLKKTPQIICILLLLLLHITTQCSASILPSSSSSISSSHQATSTYLRNEIANNSDTITLRNDTNVHTRNRRFLTSTPNNVNTDIAMGKQHSEELTNQSALARKFDDTDLIPSTARTFLNPLRSYFNTIVRNLVRYYTTFTWFEPEIEFGSCIYEQRFHTNPKEAARGAMLNILHGLLNQLRGYFSNFSFQMGNGEDEEHHEEPPIDFSYYEQHPSVEKLAVYAAEAAVQHQINTQVPTRPPLIKFIPPMIRPNFGGLLNRRQGRHFMHDKELKKNEEEKIINNDENVDIIDNSENNGGTYTRVKRYRRETNFNHQRKVLLRNNLNNNHNNKRKFLNQNMMKRPENVRLRRQEYYYNPPTQNAPHHPNNGINPVLINHAMISPPIQSHHPNTIQYTPHQMQNYYQYPSQQQQLSYQEFHLPKDQEHDSYKGTLFDANEYVDGKPISVDLQQTYTNWVDDFETLILNKFGMGGKSTSKSGGYLACAQSYTFTLVLRFIETLISKMLFL</sequence>
<dbReference type="AlphaFoldDB" id="A0A336M4J7"/>
<gene>
    <name evidence="1" type="primary">CSON008756</name>
</gene>
<accession>A0A336M4J7</accession>
<dbReference type="EMBL" id="UFQT01000334">
    <property type="protein sequence ID" value="SSX23327.1"/>
    <property type="molecule type" value="Genomic_DNA"/>
</dbReference>
<reference evidence="1" key="1">
    <citation type="submission" date="2018-07" db="EMBL/GenBank/DDBJ databases">
        <authorList>
            <person name="Quirk P.G."/>
            <person name="Krulwich T.A."/>
        </authorList>
    </citation>
    <scope>NUCLEOTIDE SEQUENCE</scope>
</reference>
<proteinExistence type="predicted"/>
<evidence type="ECO:0000313" key="1">
    <source>
        <dbReference type="EMBL" id="SSX23327.1"/>
    </source>
</evidence>
<organism evidence="1">
    <name type="scientific">Culicoides sonorensis</name>
    <name type="common">Biting midge</name>
    <dbReference type="NCBI Taxonomy" id="179676"/>
    <lineage>
        <taxon>Eukaryota</taxon>
        <taxon>Metazoa</taxon>
        <taxon>Ecdysozoa</taxon>
        <taxon>Arthropoda</taxon>
        <taxon>Hexapoda</taxon>
        <taxon>Insecta</taxon>
        <taxon>Pterygota</taxon>
        <taxon>Neoptera</taxon>
        <taxon>Endopterygota</taxon>
        <taxon>Diptera</taxon>
        <taxon>Nematocera</taxon>
        <taxon>Chironomoidea</taxon>
        <taxon>Ceratopogonidae</taxon>
        <taxon>Ceratopogoninae</taxon>
        <taxon>Culicoides</taxon>
        <taxon>Monoculicoides</taxon>
    </lineage>
</organism>
<name>A0A336M4J7_CULSO</name>